<reference evidence="1 2" key="1">
    <citation type="submission" date="2024-07" db="EMBL/GenBank/DDBJ databases">
        <title>The genome sequence of type strain Sediminicola luteus GDMCC 1.2596T.</title>
        <authorList>
            <person name="Liu Y."/>
        </authorList>
    </citation>
    <scope>NUCLEOTIDE SEQUENCE [LARGE SCALE GENOMIC DNA]</scope>
    <source>
        <strain evidence="1 2">GDMCC 1.2596</strain>
    </source>
</reference>
<evidence type="ECO:0008006" key="3">
    <source>
        <dbReference type="Google" id="ProtNLM"/>
    </source>
</evidence>
<dbReference type="PROSITE" id="PS51257">
    <property type="entry name" value="PROKAR_LIPOPROTEIN"/>
    <property type="match status" value="1"/>
</dbReference>
<name>A0ABV2TUX2_9FLAO</name>
<accession>A0ABV2TUX2</accession>
<dbReference type="EMBL" id="JBEWYP010000001">
    <property type="protein sequence ID" value="MET7028260.1"/>
    <property type="molecule type" value="Genomic_DNA"/>
</dbReference>
<gene>
    <name evidence="1" type="ORF">ABXZ32_02585</name>
</gene>
<dbReference type="Proteomes" id="UP001549773">
    <property type="component" value="Unassembled WGS sequence"/>
</dbReference>
<organism evidence="1 2">
    <name type="scientific">Sediminicola luteus</name>
    <dbReference type="NCBI Taxonomy" id="319238"/>
    <lineage>
        <taxon>Bacteria</taxon>
        <taxon>Pseudomonadati</taxon>
        <taxon>Bacteroidota</taxon>
        <taxon>Flavobacteriia</taxon>
        <taxon>Flavobacteriales</taxon>
        <taxon>Flavobacteriaceae</taxon>
        <taxon>Sediminicola</taxon>
    </lineage>
</organism>
<sequence>MKKLAVLLVLLSLGSCKGQEKDQNPEKETINDSIVKPKGQWNVTREYDELGNLIKYDSVYSWHYSNRAGDSLRVNLDSIMDNFKRYFGEMEAPSLRRDFSYFPKADSLMMKDFFSEDYFFRNWERHHPEMQQFMKRMDSIRNHFLREYHPGLLDSKN</sequence>
<dbReference type="RefSeq" id="WP_354617121.1">
    <property type="nucleotide sequence ID" value="NZ_JBEWYP010000001.1"/>
</dbReference>
<keyword evidence="2" id="KW-1185">Reference proteome</keyword>
<evidence type="ECO:0000313" key="1">
    <source>
        <dbReference type="EMBL" id="MET7028260.1"/>
    </source>
</evidence>
<comment type="caution">
    <text evidence="1">The sequence shown here is derived from an EMBL/GenBank/DDBJ whole genome shotgun (WGS) entry which is preliminary data.</text>
</comment>
<evidence type="ECO:0000313" key="2">
    <source>
        <dbReference type="Proteomes" id="UP001549773"/>
    </source>
</evidence>
<proteinExistence type="predicted"/>
<protein>
    <recommendedName>
        <fullName evidence="3">DUF4296 domain-containing protein</fullName>
    </recommendedName>
</protein>